<sequence>MSKFLLHNKLRSLDSAAREEGNFLLAAQHQSAAESFRRQVWSQKETIAALTRHHLGLHRNDSCTVLPPDTWIQGGFNLCALVEVESGNLKRRVVFRCPMPHKLAERSYPGTINEKVGCEAAMCGCARTVPIFASPISWRLAFQTALMLVNSRLQCSLFASG</sequence>
<name>A0A0F8A1N0_9HYPO</name>
<dbReference type="AlphaFoldDB" id="A0A0F8A1N0"/>
<evidence type="ECO:0000313" key="2">
    <source>
        <dbReference type="Proteomes" id="UP000054481"/>
    </source>
</evidence>
<proteinExistence type="predicted"/>
<organism evidence="1 2">
    <name type="scientific">Hirsutella minnesotensis 3608</name>
    <dbReference type="NCBI Taxonomy" id="1043627"/>
    <lineage>
        <taxon>Eukaryota</taxon>
        <taxon>Fungi</taxon>
        <taxon>Dikarya</taxon>
        <taxon>Ascomycota</taxon>
        <taxon>Pezizomycotina</taxon>
        <taxon>Sordariomycetes</taxon>
        <taxon>Hypocreomycetidae</taxon>
        <taxon>Hypocreales</taxon>
        <taxon>Ophiocordycipitaceae</taxon>
        <taxon>Hirsutella</taxon>
    </lineage>
</organism>
<reference evidence="1 2" key="1">
    <citation type="journal article" date="2014" name="Genome Biol. Evol.">
        <title>Comparative genomics and transcriptomics analyses reveal divergent lifestyle features of nematode endoparasitic fungus Hirsutella minnesotensis.</title>
        <authorList>
            <person name="Lai Y."/>
            <person name="Liu K."/>
            <person name="Zhang X."/>
            <person name="Zhang X."/>
            <person name="Li K."/>
            <person name="Wang N."/>
            <person name="Shu C."/>
            <person name="Wu Y."/>
            <person name="Wang C."/>
            <person name="Bushley K.E."/>
            <person name="Xiang M."/>
            <person name="Liu X."/>
        </authorList>
    </citation>
    <scope>NUCLEOTIDE SEQUENCE [LARGE SCALE GENOMIC DNA]</scope>
    <source>
        <strain evidence="1 2">3608</strain>
    </source>
</reference>
<gene>
    <name evidence="1" type="ORF">HIM_04429</name>
</gene>
<accession>A0A0F8A1N0</accession>
<protein>
    <submittedName>
        <fullName evidence="1">Uncharacterized protein</fullName>
    </submittedName>
</protein>
<keyword evidence="2" id="KW-1185">Reference proteome</keyword>
<dbReference type="Proteomes" id="UP000054481">
    <property type="component" value="Unassembled WGS sequence"/>
</dbReference>
<dbReference type="OrthoDB" id="4927631at2759"/>
<evidence type="ECO:0000313" key="1">
    <source>
        <dbReference type="EMBL" id="KJZ76347.1"/>
    </source>
</evidence>
<dbReference type="EMBL" id="KQ030512">
    <property type="protein sequence ID" value="KJZ76347.1"/>
    <property type="molecule type" value="Genomic_DNA"/>
</dbReference>